<evidence type="ECO:0000256" key="1">
    <source>
        <dbReference type="ARBA" id="ARBA00022679"/>
    </source>
</evidence>
<proteinExistence type="predicted"/>
<dbReference type="RefSeq" id="WP_060823815.1">
    <property type="nucleotide sequence ID" value="NZ_AP014938.1"/>
</dbReference>
<evidence type="ECO:0000259" key="2">
    <source>
        <dbReference type="Pfam" id="PF00535"/>
    </source>
</evidence>
<dbReference type="InterPro" id="IPR001173">
    <property type="entry name" value="Glyco_trans_2-like"/>
</dbReference>
<evidence type="ECO:0000259" key="3">
    <source>
        <dbReference type="Pfam" id="PF02709"/>
    </source>
</evidence>
<reference evidence="5" key="1">
    <citation type="submission" date="2015-08" db="EMBL/GenBank/DDBJ databases">
        <title>Complete genome sequence of Rothia mucilaginosa strain NUM-Rm6536.</title>
        <authorList>
            <person name="Nambu T."/>
        </authorList>
    </citation>
    <scope>NUCLEOTIDE SEQUENCE [LARGE SCALE GENOMIC DNA]</scope>
    <source>
        <strain evidence="5">NUM-Rm6536</strain>
    </source>
</reference>
<feature type="domain" description="Glycosyltransferase 2-like" evidence="2">
    <location>
        <begin position="11"/>
        <end position="138"/>
    </location>
</feature>
<feature type="domain" description="Galactosyltransferase C-terminal" evidence="3">
    <location>
        <begin position="159"/>
        <end position="210"/>
    </location>
</feature>
<dbReference type="SUPFAM" id="SSF53448">
    <property type="entry name" value="Nucleotide-diphospho-sugar transferases"/>
    <property type="match status" value="1"/>
</dbReference>
<dbReference type="InterPro" id="IPR029044">
    <property type="entry name" value="Nucleotide-diphossugar_trans"/>
</dbReference>
<evidence type="ECO:0000313" key="4">
    <source>
        <dbReference type="EMBL" id="BAS19628.1"/>
    </source>
</evidence>
<dbReference type="InterPro" id="IPR027791">
    <property type="entry name" value="Galactosyl_T_C"/>
</dbReference>
<dbReference type="EMBL" id="AP014938">
    <property type="protein sequence ID" value="BAS19628.1"/>
    <property type="molecule type" value="Genomic_DNA"/>
</dbReference>
<dbReference type="PATRIC" id="fig|43675.28.peg.384"/>
<dbReference type="AlphaFoldDB" id="A0A0K2RXR5"/>
<gene>
    <name evidence="4" type="ORF">RM6536_0381</name>
</gene>
<dbReference type="PANTHER" id="PTHR43685:SF3">
    <property type="entry name" value="SLR2126 PROTEIN"/>
    <property type="match status" value="1"/>
</dbReference>
<dbReference type="Proteomes" id="UP000066203">
    <property type="component" value="Chromosome"/>
</dbReference>
<evidence type="ECO:0000313" key="5">
    <source>
        <dbReference type="Proteomes" id="UP000066203"/>
    </source>
</evidence>
<sequence>MTTTHRYKAAVIIPSRGGADILHYPLDALAAQTEKDFQVIVVLDGDIDNSEAVLDRYIAEGKLNLTKIVFEENRGRVAALNAGHRAADADILIRCDDDLEPATDYVEAQIRLHRDYDGVIGTLKNVYPDTPYSRVYGNFRDARFKEGALSVAEEGRWLYWNGNSSISAEYFDRTGGYDPAYRLYGWEDVDMGKMVHDAGGRIIISDEVEVKHYAEATTTAVRALRALHSGSARTIFVRKHGEEAHPAPNPTGAWGLLVKTLARFTTEKTIKALGDASDKILLKLPAKAAEKLVALQVEAASYAGIHYPERAQKVF</sequence>
<keyword evidence="1 4" id="KW-0808">Transferase</keyword>
<name>A0A0K2RXR5_9MICC</name>
<dbReference type="PANTHER" id="PTHR43685">
    <property type="entry name" value="GLYCOSYLTRANSFERASE"/>
    <property type="match status" value="1"/>
</dbReference>
<organism evidence="4">
    <name type="scientific">Rothia mucilaginosa</name>
    <dbReference type="NCBI Taxonomy" id="43675"/>
    <lineage>
        <taxon>Bacteria</taxon>
        <taxon>Bacillati</taxon>
        <taxon>Actinomycetota</taxon>
        <taxon>Actinomycetes</taxon>
        <taxon>Micrococcales</taxon>
        <taxon>Micrococcaceae</taxon>
        <taxon>Rothia</taxon>
    </lineage>
</organism>
<dbReference type="Gene3D" id="3.90.550.10">
    <property type="entry name" value="Spore Coat Polysaccharide Biosynthesis Protein SpsA, Chain A"/>
    <property type="match status" value="1"/>
</dbReference>
<dbReference type="Pfam" id="PF02709">
    <property type="entry name" value="Glyco_transf_7C"/>
    <property type="match status" value="1"/>
</dbReference>
<dbReference type="CDD" id="cd00761">
    <property type="entry name" value="Glyco_tranf_GTA_type"/>
    <property type="match status" value="1"/>
</dbReference>
<dbReference type="Pfam" id="PF00535">
    <property type="entry name" value="Glycos_transf_2"/>
    <property type="match status" value="1"/>
</dbReference>
<dbReference type="GO" id="GO:0016740">
    <property type="term" value="F:transferase activity"/>
    <property type="evidence" value="ECO:0007669"/>
    <property type="project" value="UniProtKB-KW"/>
</dbReference>
<dbReference type="InterPro" id="IPR050834">
    <property type="entry name" value="Glycosyltransf_2"/>
</dbReference>
<protein>
    <submittedName>
        <fullName evidence="4">Glycosyl transferase</fullName>
    </submittedName>
</protein>
<accession>A0A0K2RXR5</accession>